<organism evidence="2 3">
    <name type="scientific">Trema orientale</name>
    <name type="common">Charcoal tree</name>
    <name type="synonym">Celtis orientalis</name>
    <dbReference type="NCBI Taxonomy" id="63057"/>
    <lineage>
        <taxon>Eukaryota</taxon>
        <taxon>Viridiplantae</taxon>
        <taxon>Streptophyta</taxon>
        <taxon>Embryophyta</taxon>
        <taxon>Tracheophyta</taxon>
        <taxon>Spermatophyta</taxon>
        <taxon>Magnoliopsida</taxon>
        <taxon>eudicotyledons</taxon>
        <taxon>Gunneridae</taxon>
        <taxon>Pentapetalae</taxon>
        <taxon>rosids</taxon>
        <taxon>fabids</taxon>
        <taxon>Rosales</taxon>
        <taxon>Cannabaceae</taxon>
        <taxon>Trema</taxon>
    </lineage>
</organism>
<proteinExistence type="predicted"/>
<name>A0A2P5C203_TREOI</name>
<dbReference type="Proteomes" id="UP000237000">
    <property type="component" value="Unassembled WGS sequence"/>
</dbReference>
<accession>A0A2P5C203</accession>
<protein>
    <submittedName>
        <fullName evidence="2">Uncharacterized protein</fullName>
    </submittedName>
</protein>
<gene>
    <name evidence="2" type="ORF">TorRG33x02_300600</name>
</gene>
<sequence length="81" mass="9025">MLVAVEERTSNMSFPSHTKQSHSKANLTCSTDLHRPQLRKRQSSGLRACTVPFLLVSPAEVFHISIFLDPVLKAHVGSLLR</sequence>
<comment type="caution">
    <text evidence="2">The sequence shown here is derived from an EMBL/GenBank/DDBJ whole genome shotgun (WGS) entry which is preliminary data.</text>
</comment>
<dbReference type="InParanoid" id="A0A2P5C203"/>
<evidence type="ECO:0000313" key="2">
    <source>
        <dbReference type="EMBL" id="PON55051.1"/>
    </source>
</evidence>
<dbReference type="AlphaFoldDB" id="A0A2P5C203"/>
<feature type="region of interest" description="Disordered" evidence="1">
    <location>
        <begin position="1"/>
        <end position="26"/>
    </location>
</feature>
<reference evidence="3" key="1">
    <citation type="submission" date="2016-06" db="EMBL/GenBank/DDBJ databases">
        <title>Parallel loss of symbiosis genes in relatives of nitrogen-fixing non-legume Parasponia.</title>
        <authorList>
            <person name="Van Velzen R."/>
            <person name="Holmer R."/>
            <person name="Bu F."/>
            <person name="Rutten L."/>
            <person name="Van Zeijl A."/>
            <person name="Liu W."/>
            <person name="Santuari L."/>
            <person name="Cao Q."/>
            <person name="Sharma T."/>
            <person name="Shen D."/>
            <person name="Roswanjaya Y."/>
            <person name="Wardhani T."/>
            <person name="Kalhor M.S."/>
            <person name="Jansen J."/>
            <person name="Van den Hoogen J."/>
            <person name="Gungor B."/>
            <person name="Hartog M."/>
            <person name="Hontelez J."/>
            <person name="Verver J."/>
            <person name="Yang W.-C."/>
            <person name="Schijlen E."/>
            <person name="Repin R."/>
            <person name="Schilthuizen M."/>
            <person name="Schranz E."/>
            <person name="Heidstra R."/>
            <person name="Miyata K."/>
            <person name="Fedorova E."/>
            <person name="Kohlen W."/>
            <person name="Bisseling T."/>
            <person name="Smit S."/>
            <person name="Geurts R."/>
        </authorList>
    </citation>
    <scope>NUCLEOTIDE SEQUENCE [LARGE SCALE GENOMIC DNA]</scope>
    <source>
        <strain evidence="3">cv. RG33-2</strain>
    </source>
</reference>
<keyword evidence="3" id="KW-1185">Reference proteome</keyword>
<feature type="compositionally biased region" description="Polar residues" evidence="1">
    <location>
        <begin position="10"/>
        <end position="26"/>
    </location>
</feature>
<evidence type="ECO:0000313" key="3">
    <source>
        <dbReference type="Proteomes" id="UP000237000"/>
    </source>
</evidence>
<dbReference type="EMBL" id="JXTC01000424">
    <property type="protein sequence ID" value="PON55051.1"/>
    <property type="molecule type" value="Genomic_DNA"/>
</dbReference>
<evidence type="ECO:0000256" key="1">
    <source>
        <dbReference type="SAM" id="MobiDB-lite"/>
    </source>
</evidence>